<reference evidence="5 6" key="1">
    <citation type="submission" date="2021-02" db="EMBL/GenBank/DDBJ databases">
        <title>Lysobacter arenosi sp. nov., isolated from soil of gangwondo yeongwol, south Korea.</title>
        <authorList>
            <person name="Kim K.R."/>
            <person name="Kim K.H."/>
            <person name="Jeon C.O."/>
        </authorList>
    </citation>
    <scope>NUCLEOTIDE SEQUENCE [LARGE SCALE GENOMIC DNA]</scope>
    <source>
        <strain evidence="5 6">R7</strain>
    </source>
</reference>
<dbReference type="PROSITE" id="PS50885">
    <property type="entry name" value="HAMP"/>
    <property type="match status" value="1"/>
</dbReference>
<dbReference type="Pfam" id="PF22673">
    <property type="entry name" value="MCP-like_PDC_1"/>
    <property type="match status" value="1"/>
</dbReference>
<dbReference type="InterPro" id="IPR003660">
    <property type="entry name" value="HAMP_dom"/>
</dbReference>
<gene>
    <name evidence="5" type="ORF">HIV01_015685</name>
</gene>
<keyword evidence="3" id="KW-0812">Transmembrane</keyword>
<evidence type="ECO:0000256" key="2">
    <source>
        <dbReference type="SAM" id="Coils"/>
    </source>
</evidence>
<organism evidence="5 6">
    <name type="scientific">Lysobacter arenosi</name>
    <dbReference type="NCBI Taxonomy" id="2795387"/>
    <lineage>
        <taxon>Bacteria</taxon>
        <taxon>Pseudomonadati</taxon>
        <taxon>Pseudomonadota</taxon>
        <taxon>Gammaproteobacteria</taxon>
        <taxon>Lysobacterales</taxon>
        <taxon>Lysobacteraceae</taxon>
        <taxon>Lysobacter</taxon>
    </lineage>
</organism>
<dbReference type="CDD" id="cd06225">
    <property type="entry name" value="HAMP"/>
    <property type="match status" value="1"/>
</dbReference>
<proteinExistence type="predicted"/>
<evidence type="ECO:0000259" key="4">
    <source>
        <dbReference type="PROSITE" id="PS50885"/>
    </source>
</evidence>
<keyword evidence="1" id="KW-0378">Hydrolase</keyword>
<dbReference type="SMART" id="SM00304">
    <property type="entry name" value="HAMP"/>
    <property type="match status" value="1"/>
</dbReference>
<accession>A0ABX7RB57</accession>
<protein>
    <submittedName>
        <fullName evidence="5">SpoIIE family protein phosphatase</fullName>
    </submittedName>
</protein>
<dbReference type="SMART" id="SM00331">
    <property type="entry name" value="PP2C_SIG"/>
    <property type="match status" value="1"/>
</dbReference>
<feature type="transmembrane region" description="Helical" evidence="3">
    <location>
        <begin position="326"/>
        <end position="346"/>
    </location>
</feature>
<dbReference type="Gene3D" id="3.30.450.20">
    <property type="entry name" value="PAS domain"/>
    <property type="match status" value="1"/>
</dbReference>
<feature type="coiled-coil region" evidence="2">
    <location>
        <begin position="395"/>
        <end position="422"/>
    </location>
</feature>
<dbReference type="SUPFAM" id="SSF81606">
    <property type="entry name" value="PP2C-like"/>
    <property type="match status" value="1"/>
</dbReference>
<dbReference type="Gene3D" id="3.60.40.10">
    <property type="entry name" value="PPM-type phosphatase domain"/>
    <property type="match status" value="1"/>
</dbReference>
<evidence type="ECO:0000313" key="5">
    <source>
        <dbReference type="EMBL" id="QSX74599.1"/>
    </source>
</evidence>
<dbReference type="InterPro" id="IPR036457">
    <property type="entry name" value="PPM-type-like_dom_sf"/>
</dbReference>
<dbReference type="PANTHER" id="PTHR43156">
    <property type="entry name" value="STAGE II SPORULATION PROTEIN E-RELATED"/>
    <property type="match status" value="1"/>
</dbReference>
<keyword evidence="2" id="KW-0175">Coiled coil</keyword>
<dbReference type="InterPro" id="IPR001932">
    <property type="entry name" value="PPM-type_phosphatase-like_dom"/>
</dbReference>
<feature type="transmembrane region" description="Helical" evidence="3">
    <location>
        <begin position="25"/>
        <end position="44"/>
    </location>
</feature>
<dbReference type="SUPFAM" id="SSF103190">
    <property type="entry name" value="Sensory domain-like"/>
    <property type="match status" value="1"/>
</dbReference>
<dbReference type="InterPro" id="IPR029151">
    <property type="entry name" value="Sensor-like_sf"/>
</dbReference>
<dbReference type="Pfam" id="PF07228">
    <property type="entry name" value="SpoIIE"/>
    <property type="match status" value="1"/>
</dbReference>
<sequence>MTQLIAELPASGRAVPWYRSLRTRLVLWICVGCVAVLLAATLIVQARSARLLTAQSEREISTLAEQTALGLHATLESVEVGANTLGEAVRGVGRDPRTLDALLRATVAGDDDIAGAMLVLEPGALDDGDAAYSWYVRRDGKGYYTQPMRSRGYDYHDQPWWKRTIGEGRAWWSEPYRNAATGEQTFVTYNRPIRRDPDDHTSTPVGMVSLDVPVSRLRTLIGQQTPDSPVQRVVLSPEHLYVVHPSPALELKVRLDDRVSQVEGRMLQPLLDAVRERRSADVTYLDPTTGTRRIGLVQPVPDSLWTVAVSVSEQYAQEQLRSTTRAVIAGGLLAVLVLVLVLWLIARPITRPLLALTSSAGHFAAGEFDWPLPHTTRRDEVGLLARAYDRARSSIKSQLAEIERMARSRQKLESELSIARDIQLAMLPPAPTLHADGHCLQAHALLEPAKAVGGDFYTFFVRDERVLWFVIGDVSDKGVPAALFMARAMTVLEVATSLGGTPDKALRVAAARLVEGNDTCMFATVLCGAIDAGSGEVVLASAGHEAPVLLHADGRREYLDVPTGPPLGVDIADSYPLWRGRLQPGDALVAYTDGISEALDGGHNAFGTERLLTALPVGADARGLCEVLVAAAHRFADGAAQSDDITVLALSFDPSTGGNA</sequence>
<dbReference type="InterPro" id="IPR052016">
    <property type="entry name" value="Bact_Sigma-Reg"/>
</dbReference>
<keyword evidence="6" id="KW-1185">Reference proteome</keyword>
<evidence type="ECO:0000256" key="3">
    <source>
        <dbReference type="SAM" id="Phobius"/>
    </source>
</evidence>
<keyword evidence="3" id="KW-1133">Transmembrane helix</keyword>
<dbReference type="CDD" id="cd18774">
    <property type="entry name" value="PDC2_HK_sensor"/>
    <property type="match status" value="1"/>
</dbReference>
<dbReference type="SUPFAM" id="SSF158472">
    <property type="entry name" value="HAMP domain-like"/>
    <property type="match status" value="1"/>
</dbReference>
<keyword evidence="3" id="KW-0472">Membrane</keyword>
<dbReference type="RefSeq" id="WP_200609058.1">
    <property type="nucleotide sequence ID" value="NZ_CP071517.1"/>
</dbReference>
<dbReference type="CDD" id="cd12913">
    <property type="entry name" value="PDC1_MCP_like"/>
    <property type="match status" value="1"/>
</dbReference>
<evidence type="ECO:0000313" key="6">
    <source>
        <dbReference type="Proteomes" id="UP000663400"/>
    </source>
</evidence>
<dbReference type="Gene3D" id="6.10.340.10">
    <property type="match status" value="1"/>
</dbReference>
<feature type="domain" description="HAMP" evidence="4">
    <location>
        <begin position="347"/>
        <end position="400"/>
    </location>
</feature>
<dbReference type="Pfam" id="PF00672">
    <property type="entry name" value="HAMP"/>
    <property type="match status" value="1"/>
</dbReference>
<dbReference type="EMBL" id="CP071517">
    <property type="protein sequence ID" value="QSX74599.1"/>
    <property type="molecule type" value="Genomic_DNA"/>
</dbReference>
<evidence type="ECO:0000256" key="1">
    <source>
        <dbReference type="ARBA" id="ARBA00022801"/>
    </source>
</evidence>
<name>A0ABX7RB57_9GAMM</name>
<dbReference type="PANTHER" id="PTHR43156:SF2">
    <property type="entry name" value="STAGE II SPORULATION PROTEIN E"/>
    <property type="match status" value="1"/>
</dbReference>
<dbReference type="Proteomes" id="UP000663400">
    <property type="component" value="Chromosome"/>
</dbReference>